<proteinExistence type="predicted"/>
<dbReference type="Proteomes" id="UP000574390">
    <property type="component" value="Unassembled WGS sequence"/>
</dbReference>
<dbReference type="Pfam" id="PF20252">
    <property type="entry name" value="BIG2_C"/>
    <property type="match status" value="1"/>
</dbReference>
<dbReference type="EMBL" id="JABANM010003484">
    <property type="protein sequence ID" value="KAF4750806.1"/>
    <property type="molecule type" value="Genomic_DNA"/>
</dbReference>
<evidence type="ECO:0000313" key="4">
    <source>
        <dbReference type="Proteomes" id="UP000574390"/>
    </source>
</evidence>
<reference evidence="3 4" key="1">
    <citation type="submission" date="2020-04" db="EMBL/GenBank/DDBJ databases">
        <title>Perkinsus olseni comparative genomics.</title>
        <authorList>
            <person name="Bogema D.R."/>
        </authorList>
    </citation>
    <scope>NUCLEOTIDE SEQUENCE [LARGE SCALE GENOMIC DNA]</scope>
    <source>
        <strain evidence="3">ATCC PRA-205</strain>
    </source>
</reference>
<comment type="caution">
    <text evidence="3">The sequence shown here is derived from an EMBL/GenBank/DDBJ whole genome shotgun (WGS) entry which is preliminary data.</text>
</comment>
<feature type="compositionally biased region" description="Low complexity" evidence="1">
    <location>
        <begin position="131"/>
        <end position="150"/>
    </location>
</feature>
<dbReference type="InterPro" id="IPR046455">
    <property type="entry name" value="Sec7/BIG1-like_C"/>
</dbReference>
<name>A0A7J6U247_PEROL</name>
<feature type="non-terminal residue" evidence="3">
    <location>
        <position position="150"/>
    </location>
</feature>
<feature type="domain" description="Sec7/BIG1-like C-terminal" evidence="2">
    <location>
        <begin position="2"/>
        <end position="124"/>
    </location>
</feature>
<sequence length="150" mass="16324">GICVYFRLLVKLYSTTSSRECAEKLSQVSIDVVTSLQRKEKFLKTPEGGGLGTPKAADPVKVMEFEREVAGLIPLVSDVILGSLMELPNEMFAENCGDWIFPMLCDLILVDDRGIRSKVQQIMSTKVRPILGSSSTPQSSSSTGLPPSSQ</sequence>
<gene>
    <name evidence="3" type="ORF">FOZ62_008247</name>
</gene>
<evidence type="ECO:0000259" key="2">
    <source>
        <dbReference type="Pfam" id="PF20252"/>
    </source>
</evidence>
<evidence type="ECO:0000256" key="1">
    <source>
        <dbReference type="SAM" id="MobiDB-lite"/>
    </source>
</evidence>
<accession>A0A7J6U247</accession>
<organism evidence="3 4">
    <name type="scientific">Perkinsus olseni</name>
    <name type="common">Perkinsus atlanticus</name>
    <dbReference type="NCBI Taxonomy" id="32597"/>
    <lineage>
        <taxon>Eukaryota</taxon>
        <taxon>Sar</taxon>
        <taxon>Alveolata</taxon>
        <taxon>Perkinsozoa</taxon>
        <taxon>Perkinsea</taxon>
        <taxon>Perkinsida</taxon>
        <taxon>Perkinsidae</taxon>
        <taxon>Perkinsus</taxon>
    </lineage>
</organism>
<evidence type="ECO:0000313" key="3">
    <source>
        <dbReference type="EMBL" id="KAF4750806.1"/>
    </source>
</evidence>
<protein>
    <recommendedName>
        <fullName evidence="2">Sec7/BIG1-like C-terminal domain-containing protein</fullName>
    </recommendedName>
</protein>
<dbReference type="AlphaFoldDB" id="A0A7J6U247"/>
<feature type="region of interest" description="Disordered" evidence="1">
    <location>
        <begin position="130"/>
        <end position="150"/>
    </location>
</feature>